<dbReference type="Pfam" id="PF00202">
    <property type="entry name" value="Aminotran_3"/>
    <property type="match status" value="1"/>
</dbReference>
<comment type="caution">
    <text evidence="5">The sequence shown here is derived from an EMBL/GenBank/DDBJ whole genome shotgun (WGS) entry which is preliminary data.</text>
</comment>
<evidence type="ECO:0000256" key="2">
    <source>
        <dbReference type="ARBA" id="ARBA00008954"/>
    </source>
</evidence>
<dbReference type="EMBL" id="JAUQOM010000004">
    <property type="protein sequence ID" value="MDO7835520.1"/>
    <property type="molecule type" value="Genomic_DNA"/>
</dbReference>
<keyword evidence="6" id="KW-1185">Reference proteome</keyword>
<dbReference type="Gene3D" id="3.90.1150.10">
    <property type="entry name" value="Aspartate Aminotransferase, domain 1"/>
    <property type="match status" value="1"/>
</dbReference>
<dbReference type="PANTHER" id="PTHR43094:SF1">
    <property type="entry name" value="AMINOTRANSFERASE CLASS-III"/>
    <property type="match status" value="1"/>
</dbReference>
<keyword evidence="3 4" id="KW-0663">Pyridoxal phosphate</keyword>
<comment type="similarity">
    <text evidence="2 4">Belongs to the class-III pyridoxal-phosphate-dependent aminotransferase family.</text>
</comment>
<dbReference type="InterPro" id="IPR005814">
    <property type="entry name" value="Aminotrans_3"/>
</dbReference>
<name>A0ABT8ZLW4_9SPHN</name>
<dbReference type="GO" id="GO:0008483">
    <property type="term" value="F:transaminase activity"/>
    <property type="evidence" value="ECO:0007669"/>
    <property type="project" value="UniProtKB-KW"/>
</dbReference>
<organism evidence="5 6">
    <name type="scientific">Sphingobium cyanobacteriorum</name>
    <dbReference type="NCBI Taxonomy" id="3063954"/>
    <lineage>
        <taxon>Bacteria</taxon>
        <taxon>Pseudomonadati</taxon>
        <taxon>Pseudomonadota</taxon>
        <taxon>Alphaproteobacteria</taxon>
        <taxon>Sphingomonadales</taxon>
        <taxon>Sphingomonadaceae</taxon>
        <taxon>Sphingobium</taxon>
    </lineage>
</organism>
<dbReference type="Proteomes" id="UP001176471">
    <property type="component" value="Unassembled WGS sequence"/>
</dbReference>
<accession>A0ABT8ZLW4</accession>
<dbReference type="InterPro" id="IPR049704">
    <property type="entry name" value="Aminotrans_3_PPA_site"/>
</dbReference>
<evidence type="ECO:0000256" key="1">
    <source>
        <dbReference type="ARBA" id="ARBA00001933"/>
    </source>
</evidence>
<dbReference type="InterPro" id="IPR015424">
    <property type="entry name" value="PyrdxlP-dep_Trfase"/>
</dbReference>
<dbReference type="NCBIfam" id="NF004767">
    <property type="entry name" value="PRK06105.1"/>
    <property type="match status" value="1"/>
</dbReference>
<dbReference type="RefSeq" id="WP_304535946.1">
    <property type="nucleotide sequence ID" value="NZ_JAUQOM010000004.1"/>
</dbReference>
<keyword evidence="5" id="KW-0808">Transferase</keyword>
<evidence type="ECO:0000313" key="5">
    <source>
        <dbReference type="EMBL" id="MDO7835520.1"/>
    </source>
</evidence>
<evidence type="ECO:0000313" key="6">
    <source>
        <dbReference type="Proteomes" id="UP001176471"/>
    </source>
</evidence>
<comment type="cofactor">
    <cofactor evidence="1">
        <name>pyridoxal 5'-phosphate</name>
        <dbReference type="ChEBI" id="CHEBI:597326"/>
    </cofactor>
</comment>
<evidence type="ECO:0000256" key="4">
    <source>
        <dbReference type="RuleBase" id="RU003560"/>
    </source>
</evidence>
<dbReference type="PANTHER" id="PTHR43094">
    <property type="entry name" value="AMINOTRANSFERASE"/>
    <property type="match status" value="1"/>
</dbReference>
<evidence type="ECO:0000256" key="3">
    <source>
        <dbReference type="ARBA" id="ARBA00022898"/>
    </source>
</evidence>
<reference evidence="5" key="1">
    <citation type="submission" date="2023-07" db="EMBL/GenBank/DDBJ databases">
        <title>Bacterial whole genome sequence for Sphingobium sp. HBC34.</title>
        <authorList>
            <person name="Le V."/>
            <person name="Ko S.-R."/>
            <person name="Ahn C.-Y."/>
            <person name="Oh H.-M."/>
        </authorList>
    </citation>
    <scope>NUCLEOTIDE SEQUENCE</scope>
    <source>
        <strain evidence="5">HBC34</strain>
    </source>
</reference>
<dbReference type="PIRSF" id="PIRSF000521">
    <property type="entry name" value="Transaminase_4ab_Lys_Orn"/>
    <property type="match status" value="1"/>
</dbReference>
<protein>
    <submittedName>
        <fullName evidence="5">Aminotransferase</fullName>
    </submittedName>
</protein>
<dbReference type="Gene3D" id="3.40.640.10">
    <property type="entry name" value="Type I PLP-dependent aspartate aminotransferase-like (Major domain)"/>
    <property type="match status" value="1"/>
</dbReference>
<proteinExistence type="inferred from homology"/>
<dbReference type="PROSITE" id="PS00600">
    <property type="entry name" value="AA_TRANSFER_CLASS_3"/>
    <property type="match status" value="1"/>
</dbReference>
<dbReference type="CDD" id="cd00610">
    <property type="entry name" value="OAT_like"/>
    <property type="match status" value="1"/>
</dbReference>
<keyword evidence="5" id="KW-0032">Aminotransferase</keyword>
<sequence length="465" mass="50501">MADFFAIEQESPMITDAAELERLDQKSQFHPFTSIADLAKEGPTVMTSGQGVRVRDAHGRDYLDGMAGLWCVNLGYGRTEITEAITRQSERLSFFHTFNGMTSDVVAECADALLKRAPVPMSRVFFGASGSDANETQLKLIWYYNNLRGKPEKKKIIARWNSYHGSGVATASLTGLPGMHNYFDLPKGPILHVSAPYYYRDAPEGMSERDFSRKLARELEEVIEREGADTIAAFFAEAVMGAGGLIPPPEGYFDEISAILKKHDILLVADEVVSGFGRLGTYWGSQTYGYEPDLITSAKGVTSGYFPMSVCFISPKVWDVIEGAAAQTGIFGHGYTYSAHPVGAAAALAALKLIDELEVVKNVADVGPHLMNGLRDRLGQHPHVGDIRGQGLMVGIELAKDRATKEGFPPANRTGREVLKAAAKRGLITRALGDTLVFAPPLVINRAEVDELVDKFALAVGDVLG</sequence>
<dbReference type="InterPro" id="IPR015421">
    <property type="entry name" value="PyrdxlP-dep_Trfase_major"/>
</dbReference>
<dbReference type="SUPFAM" id="SSF53383">
    <property type="entry name" value="PLP-dependent transferases"/>
    <property type="match status" value="1"/>
</dbReference>
<gene>
    <name evidence="5" type="ORF">Q4610_10750</name>
</gene>
<dbReference type="InterPro" id="IPR015422">
    <property type="entry name" value="PyrdxlP-dep_Trfase_small"/>
</dbReference>